<dbReference type="AlphaFoldDB" id="A0A1H0AUW8"/>
<dbReference type="SUPFAM" id="SSF51120">
    <property type="entry name" value="beta-Roll"/>
    <property type="match status" value="2"/>
</dbReference>
<evidence type="ECO:0000313" key="8">
    <source>
        <dbReference type="Proteomes" id="UP000748067"/>
    </source>
</evidence>
<dbReference type="RefSeq" id="WP_083358548.1">
    <property type="nucleotide sequence ID" value="NZ_JXDI01000002.1"/>
</dbReference>
<accession>A0A1H0AUW8</accession>
<keyword evidence="2" id="KW-0964">Secreted</keyword>
<evidence type="ECO:0000256" key="3">
    <source>
        <dbReference type="ARBA" id="ARBA00022837"/>
    </source>
</evidence>
<dbReference type="GO" id="GO:0005576">
    <property type="term" value="C:extracellular region"/>
    <property type="evidence" value="ECO:0007669"/>
    <property type="project" value="UniProtKB-SubCell"/>
</dbReference>
<dbReference type="InterPro" id="IPR001343">
    <property type="entry name" value="Hemolysn_Ca-bd"/>
</dbReference>
<evidence type="ECO:0000256" key="1">
    <source>
        <dbReference type="ARBA" id="ARBA00004613"/>
    </source>
</evidence>
<dbReference type="PANTHER" id="PTHR38340">
    <property type="entry name" value="S-LAYER PROTEIN"/>
    <property type="match status" value="1"/>
</dbReference>
<evidence type="ECO:0000313" key="6">
    <source>
        <dbReference type="EMBL" id="SDN37179.1"/>
    </source>
</evidence>
<dbReference type="PANTHER" id="PTHR38340:SF1">
    <property type="entry name" value="S-LAYER PROTEIN"/>
    <property type="match status" value="1"/>
</dbReference>
<proteinExistence type="predicted"/>
<keyword evidence="3" id="KW-0106">Calcium</keyword>
<dbReference type="Gene3D" id="2.150.10.10">
    <property type="entry name" value="Serralysin-like metalloprotease, C-terminal"/>
    <property type="match status" value="2"/>
</dbReference>
<dbReference type="OrthoDB" id="7020460at2"/>
<evidence type="ECO:0000256" key="2">
    <source>
        <dbReference type="ARBA" id="ARBA00022525"/>
    </source>
</evidence>
<dbReference type="EMBL" id="LT629704">
    <property type="protein sequence ID" value="SDN37179.1"/>
    <property type="molecule type" value="Genomic_DNA"/>
</dbReference>
<dbReference type="Pfam" id="PF00353">
    <property type="entry name" value="HemolysinCabind"/>
    <property type="match status" value="3"/>
</dbReference>
<evidence type="ECO:0000313" key="5">
    <source>
        <dbReference type="EMBL" id="KAF2407518.1"/>
    </source>
</evidence>
<sequence>MLLPLAYLAATYNLQTPAAAPKKPEPSPYDPPSGLAPGVNAYASQTLVADADVKISRHTLWILSGAANKPKILRNLLLVETGDGADHVHVRNWPGGKVQILINGKSHIIDGKEHGPKQNLWIETKGGNDTVIIDVDVTLHVDVEGGDGDDYIQAGGGRSRLHGGNGNDFMRLGSGLGYAAGNNGDDTIIGGAGNAVMYGNKGNDRLYGGFGSSTQQSYLDGGDGNDELHAGSGHSVLHGGNDDDHLVGYDRTTFYAGKGCDHIWNNQRNDLIYANATDRFDRTKGSSFTEVKPSNAGEQGYTVQDGEYEFKQQTLDDLELLRSSPIGQQALAKMDELAAVAGGKVTIAPTYHTSSAYWFGSTELENLSPHAKATVNTSKYGYINNGVPGSRADRATIYYNPFSITEVADRTNTLVPVSGLFHEMSHAYNGATGTFLEGTGVEYLKPGKPIAVTNKEFQAVGLPNEADPFDFDNDPSTRPTTLNPQPFTENALHKEMGKPLRPAYSLKLSSQGRGL</sequence>
<dbReference type="PRINTS" id="PR00313">
    <property type="entry name" value="CABNDNGRPT"/>
</dbReference>
<evidence type="ECO:0000313" key="7">
    <source>
        <dbReference type="Proteomes" id="UP000182470"/>
    </source>
</evidence>
<reference evidence="5 8" key="1">
    <citation type="submission" date="2015-01" db="EMBL/GenBank/DDBJ databases">
        <title>Genome Sequence of Pseudomonas antarctica CMS 35.</title>
        <authorList>
            <person name="Voget S."/>
            <person name="Chow J."/>
            <person name="Daniel R."/>
            <person name="Streit W."/>
        </authorList>
    </citation>
    <scope>NUCLEOTIDE SEQUENCE [LARGE SCALE GENOMIC DNA]</scope>
    <source>
        <strain evidence="5 8">CMS 35</strain>
    </source>
</reference>
<comment type="subcellular location">
    <subcellularLocation>
        <location evidence="1">Secreted</location>
    </subcellularLocation>
</comment>
<dbReference type="InterPro" id="IPR028208">
    <property type="entry name" value="Effector_pro_NleD-like"/>
</dbReference>
<organism evidence="6 7">
    <name type="scientific">Pseudomonas antarctica</name>
    <dbReference type="NCBI Taxonomy" id="219572"/>
    <lineage>
        <taxon>Bacteria</taxon>
        <taxon>Pseudomonadati</taxon>
        <taxon>Pseudomonadota</taxon>
        <taxon>Gammaproteobacteria</taxon>
        <taxon>Pseudomonadales</taxon>
        <taxon>Pseudomonadaceae</taxon>
        <taxon>Pseudomonas</taxon>
    </lineage>
</organism>
<dbReference type="Proteomes" id="UP000182470">
    <property type="component" value="Chromosome I"/>
</dbReference>
<protein>
    <submittedName>
        <fullName evidence="6">Effector protein</fullName>
    </submittedName>
    <submittedName>
        <fullName evidence="5">Hemolysin, chromosomal</fullName>
    </submittedName>
</protein>
<dbReference type="Proteomes" id="UP000748067">
    <property type="component" value="Unassembled WGS sequence"/>
</dbReference>
<dbReference type="InterPro" id="IPR011049">
    <property type="entry name" value="Serralysin-like_metalloprot_C"/>
</dbReference>
<dbReference type="InterPro" id="IPR050557">
    <property type="entry name" value="RTX_toxin/Mannuronan_C5-epim"/>
</dbReference>
<name>A0A1H0AUW8_9PSED</name>
<evidence type="ECO:0000256" key="4">
    <source>
        <dbReference type="SAM" id="MobiDB-lite"/>
    </source>
</evidence>
<dbReference type="EMBL" id="JXDI01000002">
    <property type="protein sequence ID" value="KAF2407518.1"/>
    <property type="molecule type" value="Genomic_DNA"/>
</dbReference>
<keyword evidence="8" id="KW-1185">Reference proteome</keyword>
<dbReference type="GO" id="GO:0005509">
    <property type="term" value="F:calcium ion binding"/>
    <property type="evidence" value="ECO:0007669"/>
    <property type="project" value="InterPro"/>
</dbReference>
<gene>
    <name evidence="5" type="primary">hlyA_1</name>
    <name evidence="5" type="ORF">PSAN_44480</name>
    <name evidence="6" type="ORF">SAMN04490179_3903</name>
</gene>
<feature type="region of interest" description="Disordered" evidence="4">
    <location>
        <begin position="217"/>
        <end position="242"/>
    </location>
</feature>
<reference evidence="6 7" key="2">
    <citation type="submission" date="2016-10" db="EMBL/GenBank/DDBJ databases">
        <authorList>
            <person name="de Groot N.N."/>
        </authorList>
    </citation>
    <scope>NUCLEOTIDE SEQUENCE [LARGE SCALE GENOMIC DNA]</scope>
    <source>
        <strain evidence="6 7">BS2772</strain>
    </source>
</reference>
<dbReference type="Pfam" id="PF14891">
    <property type="entry name" value="Peptidase_M91"/>
    <property type="match status" value="1"/>
</dbReference>